<comment type="caution">
    <text evidence="3">The sequence shown here is derived from an EMBL/GenBank/DDBJ whole genome shotgun (WGS) entry which is preliminary data.</text>
</comment>
<dbReference type="InterPro" id="IPR036457">
    <property type="entry name" value="PPM-type-like_dom_sf"/>
</dbReference>
<evidence type="ECO:0000259" key="2">
    <source>
        <dbReference type="SMART" id="SM00331"/>
    </source>
</evidence>
<accession>A0A2I0R490</accession>
<dbReference type="InterPro" id="IPR001932">
    <property type="entry name" value="PPM-type_phosphatase-like_dom"/>
</dbReference>
<evidence type="ECO:0000313" key="3">
    <source>
        <dbReference type="EMBL" id="PKR81393.1"/>
    </source>
</evidence>
<dbReference type="OrthoDB" id="9763484at2"/>
<organism evidence="3 4">
    <name type="scientific">Brumimicrobium salinarum</name>
    <dbReference type="NCBI Taxonomy" id="2058658"/>
    <lineage>
        <taxon>Bacteria</taxon>
        <taxon>Pseudomonadati</taxon>
        <taxon>Bacteroidota</taxon>
        <taxon>Flavobacteriia</taxon>
        <taxon>Flavobacteriales</taxon>
        <taxon>Crocinitomicaceae</taxon>
        <taxon>Brumimicrobium</taxon>
    </lineage>
</organism>
<dbReference type="EMBL" id="PJNI01000003">
    <property type="protein sequence ID" value="PKR81393.1"/>
    <property type="molecule type" value="Genomic_DNA"/>
</dbReference>
<name>A0A2I0R490_9FLAO</name>
<dbReference type="RefSeq" id="WP_101333874.1">
    <property type="nucleotide sequence ID" value="NZ_PJNI01000003.1"/>
</dbReference>
<dbReference type="Proteomes" id="UP000236654">
    <property type="component" value="Unassembled WGS sequence"/>
</dbReference>
<gene>
    <name evidence="3" type="ORF">CW751_04875</name>
</gene>
<dbReference type="Pfam" id="PF07228">
    <property type="entry name" value="SpoIIE"/>
    <property type="match status" value="1"/>
</dbReference>
<evidence type="ECO:0000313" key="4">
    <source>
        <dbReference type="Proteomes" id="UP000236654"/>
    </source>
</evidence>
<reference evidence="3 4" key="1">
    <citation type="submission" date="2017-12" db="EMBL/GenBank/DDBJ databases">
        <title>The draft genome sequence of Brumimicrobium saltpan LHR20.</title>
        <authorList>
            <person name="Do Z.-J."/>
            <person name="Luo H.-R."/>
        </authorList>
    </citation>
    <scope>NUCLEOTIDE SEQUENCE [LARGE SCALE GENOMIC DNA]</scope>
    <source>
        <strain evidence="3 4">LHR20</strain>
    </source>
</reference>
<dbReference type="SUPFAM" id="SSF81606">
    <property type="entry name" value="PP2C-like"/>
    <property type="match status" value="1"/>
</dbReference>
<dbReference type="GO" id="GO:0016791">
    <property type="term" value="F:phosphatase activity"/>
    <property type="evidence" value="ECO:0007669"/>
    <property type="project" value="TreeGrafter"/>
</dbReference>
<proteinExistence type="predicted"/>
<keyword evidence="1" id="KW-0378">Hydrolase</keyword>
<evidence type="ECO:0000256" key="1">
    <source>
        <dbReference type="ARBA" id="ARBA00022801"/>
    </source>
</evidence>
<dbReference type="Gene3D" id="3.60.40.10">
    <property type="entry name" value="PPM-type phosphatase domain"/>
    <property type="match status" value="1"/>
</dbReference>
<keyword evidence="4" id="KW-1185">Reference proteome</keyword>
<sequence>MAQYAINQELIKQLKFKEFELNAILELTKEINTNQSADHLIDVYAFVLKERLRLDRFVLYNKQKDWSIILKSGIKGNIRNISIEEHLSKFKKITLIESSSSEELSQFDVCIPVFHQGNAIAYLLLKENHQVSYNFVPSSSITELSFIQTLTNLIVMAIENKRMNQQRVVQERINKELEVASEMQKMLFPKDLPSDKRLDLAATYTARHEVGGDYYDFIPIKKDEFIVCIADVSGKGIGAAMLMANFQGAIKTLLSYEHYDLEYLIHQLNDKVMHAAQGEKFITFFIGHYHTKSRTLKYINAGHNHPILTNGKKATFLDRGSTGLGMFDQIPFIEPGEVKISSNSTLVLYTDGVVELQNTRGEYFETDRLIKIIHSFYPLKMEDLNNIIFSKLDEFRGKEELVDDTAIFSCRFF</sequence>
<dbReference type="SMART" id="SM00331">
    <property type="entry name" value="PP2C_SIG"/>
    <property type="match status" value="1"/>
</dbReference>
<dbReference type="PANTHER" id="PTHR43156:SF2">
    <property type="entry name" value="STAGE II SPORULATION PROTEIN E"/>
    <property type="match status" value="1"/>
</dbReference>
<dbReference type="InterPro" id="IPR052016">
    <property type="entry name" value="Bact_Sigma-Reg"/>
</dbReference>
<dbReference type="SUPFAM" id="SSF55781">
    <property type="entry name" value="GAF domain-like"/>
    <property type="match status" value="1"/>
</dbReference>
<dbReference type="AlphaFoldDB" id="A0A2I0R490"/>
<protein>
    <recommendedName>
        <fullName evidence="2">PPM-type phosphatase domain-containing protein</fullName>
    </recommendedName>
</protein>
<dbReference type="PANTHER" id="PTHR43156">
    <property type="entry name" value="STAGE II SPORULATION PROTEIN E-RELATED"/>
    <property type="match status" value="1"/>
</dbReference>
<feature type="domain" description="PPM-type phosphatase" evidence="2">
    <location>
        <begin position="195"/>
        <end position="412"/>
    </location>
</feature>